<dbReference type="Proteomes" id="UP000504609">
    <property type="component" value="Unplaced"/>
</dbReference>
<dbReference type="InterPro" id="IPR045899">
    <property type="entry name" value="ATL71-like"/>
</dbReference>
<dbReference type="InterPro" id="IPR001841">
    <property type="entry name" value="Znf_RING"/>
</dbReference>
<dbReference type="PANTHER" id="PTHR46719">
    <property type="entry name" value="TRANSCRIPTION FACTOR C2H2 FAMILY-RELATED"/>
    <property type="match status" value="1"/>
</dbReference>
<accession>A0A6J1F576</accession>
<keyword evidence="1" id="KW-0479">Metal-binding</keyword>
<gene>
    <name evidence="5" type="primary">LOC111442240</name>
</gene>
<keyword evidence="1" id="KW-0863">Zinc-finger</keyword>
<dbReference type="Pfam" id="PF13639">
    <property type="entry name" value="zf-RING_2"/>
    <property type="match status" value="1"/>
</dbReference>
<keyword evidence="2" id="KW-0812">Transmembrane</keyword>
<dbReference type="PROSITE" id="PS50089">
    <property type="entry name" value="ZF_RING_2"/>
    <property type="match status" value="1"/>
</dbReference>
<evidence type="ECO:0000259" key="3">
    <source>
        <dbReference type="PROSITE" id="PS50089"/>
    </source>
</evidence>
<dbReference type="AlphaFoldDB" id="A0A6J1F576"/>
<dbReference type="GO" id="GO:0008270">
    <property type="term" value="F:zinc ion binding"/>
    <property type="evidence" value="ECO:0007669"/>
    <property type="project" value="UniProtKB-KW"/>
</dbReference>
<keyword evidence="1" id="KW-0862">Zinc</keyword>
<dbReference type="CDD" id="cd16461">
    <property type="entry name" value="RING-H2_EL5-like"/>
    <property type="match status" value="1"/>
</dbReference>
<feature type="domain" description="RING-type" evidence="3">
    <location>
        <begin position="101"/>
        <end position="143"/>
    </location>
</feature>
<dbReference type="KEGG" id="cmos:111442240"/>
<evidence type="ECO:0000313" key="4">
    <source>
        <dbReference type="Proteomes" id="UP000504609"/>
    </source>
</evidence>
<protein>
    <submittedName>
        <fullName evidence="5">RING-H2 finger protein ATL70-like</fullName>
    </submittedName>
</protein>
<keyword evidence="4" id="KW-1185">Reference proteome</keyword>
<keyword evidence="2" id="KW-0472">Membrane</keyword>
<dbReference type="PANTHER" id="PTHR46719:SF7">
    <property type="entry name" value="RING-H2 FINGER PROTEIN ATL71-RELATED"/>
    <property type="match status" value="1"/>
</dbReference>
<evidence type="ECO:0000256" key="1">
    <source>
        <dbReference type="PROSITE-ProRule" id="PRU00175"/>
    </source>
</evidence>
<evidence type="ECO:0000256" key="2">
    <source>
        <dbReference type="SAM" id="Phobius"/>
    </source>
</evidence>
<dbReference type="SUPFAM" id="SSF57850">
    <property type="entry name" value="RING/U-box"/>
    <property type="match status" value="1"/>
</dbReference>
<dbReference type="GeneID" id="111442240"/>
<dbReference type="Gene3D" id="3.30.40.10">
    <property type="entry name" value="Zinc/RING finger domain, C3HC4 (zinc finger)"/>
    <property type="match status" value="1"/>
</dbReference>
<dbReference type="RefSeq" id="XP_022935317.1">
    <property type="nucleotide sequence ID" value="XM_023079549.1"/>
</dbReference>
<name>A0A6J1F576_CUCMO</name>
<reference evidence="5" key="1">
    <citation type="submission" date="2025-08" db="UniProtKB">
        <authorList>
            <consortium name="RefSeq"/>
        </authorList>
    </citation>
    <scope>IDENTIFICATION</scope>
    <source>
        <tissue evidence="5">Young leaves</tissue>
    </source>
</reference>
<feature type="transmembrane region" description="Helical" evidence="2">
    <location>
        <begin position="20"/>
        <end position="44"/>
    </location>
</feature>
<sequence>MNNSTGSGGSDATGNVGTFPYIVGISVGVLFLLTTVTIATYLCTRTTVPQPNRRRRPGERRDAIVDFGPGLEDEAINEYPKILYSEKKLEGKLESAAASGCSICLGDYKNEDVLRLLPDCGHMFHSGCIDPWLRLNPSCPVCRTSPVPTPLSTPLAEVVPLANGRS</sequence>
<organism evidence="4 5">
    <name type="scientific">Cucurbita moschata</name>
    <name type="common">Winter crookneck squash</name>
    <name type="synonym">Cucurbita pepo var. moschata</name>
    <dbReference type="NCBI Taxonomy" id="3662"/>
    <lineage>
        <taxon>Eukaryota</taxon>
        <taxon>Viridiplantae</taxon>
        <taxon>Streptophyta</taxon>
        <taxon>Embryophyta</taxon>
        <taxon>Tracheophyta</taxon>
        <taxon>Spermatophyta</taxon>
        <taxon>Magnoliopsida</taxon>
        <taxon>eudicotyledons</taxon>
        <taxon>Gunneridae</taxon>
        <taxon>Pentapetalae</taxon>
        <taxon>rosids</taxon>
        <taxon>fabids</taxon>
        <taxon>Cucurbitales</taxon>
        <taxon>Cucurbitaceae</taxon>
        <taxon>Cucurbiteae</taxon>
        <taxon>Cucurbita</taxon>
    </lineage>
</organism>
<dbReference type="InterPro" id="IPR013083">
    <property type="entry name" value="Znf_RING/FYVE/PHD"/>
</dbReference>
<dbReference type="SMART" id="SM00184">
    <property type="entry name" value="RING"/>
    <property type="match status" value="1"/>
</dbReference>
<proteinExistence type="predicted"/>
<evidence type="ECO:0000313" key="5">
    <source>
        <dbReference type="RefSeq" id="XP_022935317.1"/>
    </source>
</evidence>
<keyword evidence="2" id="KW-1133">Transmembrane helix</keyword>